<keyword evidence="3 7" id="KW-1133">Transmembrane helix</keyword>
<dbReference type="GeneID" id="70191276"/>
<evidence type="ECO:0000313" key="9">
    <source>
        <dbReference type="EMBL" id="KAH7037036.1"/>
    </source>
</evidence>
<name>A0A9P8YAG9_9PEZI</name>
<dbReference type="EMBL" id="JAGTJQ010000002">
    <property type="protein sequence ID" value="KAH7037036.1"/>
    <property type="molecule type" value="Genomic_DNA"/>
</dbReference>
<dbReference type="Pfam" id="PF20684">
    <property type="entry name" value="Fung_rhodopsin"/>
    <property type="match status" value="1"/>
</dbReference>
<feature type="transmembrane region" description="Helical" evidence="7">
    <location>
        <begin position="34"/>
        <end position="53"/>
    </location>
</feature>
<feature type="transmembrane region" description="Helical" evidence="7">
    <location>
        <begin position="115"/>
        <end position="134"/>
    </location>
</feature>
<evidence type="ECO:0000256" key="4">
    <source>
        <dbReference type="ARBA" id="ARBA00023136"/>
    </source>
</evidence>
<dbReference type="RefSeq" id="XP_046016157.1">
    <property type="nucleotide sequence ID" value="XM_046161730.1"/>
</dbReference>
<reference evidence="9" key="1">
    <citation type="journal article" date="2021" name="Nat. Commun.">
        <title>Genetic determinants of endophytism in the Arabidopsis root mycobiome.</title>
        <authorList>
            <person name="Mesny F."/>
            <person name="Miyauchi S."/>
            <person name="Thiergart T."/>
            <person name="Pickel B."/>
            <person name="Atanasova L."/>
            <person name="Karlsson M."/>
            <person name="Huettel B."/>
            <person name="Barry K.W."/>
            <person name="Haridas S."/>
            <person name="Chen C."/>
            <person name="Bauer D."/>
            <person name="Andreopoulos W."/>
            <person name="Pangilinan J."/>
            <person name="LaButti K."/>
            <person name="Riley R."/>
            <person name="Lipzen A."/>
            <person name="Clum A."/>
            <person name="Drula E."/>
            <person name="Henrissat B."/>
            <person name="Kohler A."/>
            <person name="Grigoriev I.V."/>
            <person name="Martin F.M."/>
            <person name="Hacquard S."/>
        </authorList>
    </citation>
    <scope>NUCLEOTIDE SEQUENCE</scope>
    <source>
        <strain evidence="9">MPI-CAGE-CH-0230</strain>
    </source>
</reference>
<dbReference type="Proteomes" id="UP000756346">
    <property type="component" value="Unassembled WGS sequence"/>
</dbReference>
<evidence type="ECO:0000259" key="8">
    <source>
        <dbReference type="Pfam" id="PF20684"/>
    </source>
</evidence>
<keyword evidence="10" id="KW-1185">Reference proteome</keyword>
<evidence type="ECO:0000256" key="6">
    <source>
        <dbReference type="SAM" id="MobiDB-lite"/>
    </source>
</evidence>
<feature type="domain" description="Rhodopsin" evidence="8">
    <location>
        <begin position="51"/>
        <end position="290"/>
    </location>
</feature>
<dbReference type="InterPro" id="IPR049326">
    <property type="entry name" value="Rhodopsin_dom_fungi"/>
</dbReference>
<comment type="similarity">
    <text evidence="5">Belongs to the SAT4 family.</text>
</comment>
<organism evidence="9 10">
    <name type="scientific">Microdochium trichocladiopsis</name>
    <dbReference type="NCBI Taxonomy" id="1682393"/>
    <lineage>
        <taxon>Eukaryota</taxon>
        <taxon>Fungi</taxon>
        <taxon>Dikarya</taxon>
        <taxon>Ascomycota</taxon>
        <taxon>Pezizomycotina</taxon>
        <taxon>Sordariomycetes</taxon>
        <taxon>Xylariomycetidae</taxon>
        <taxon>Xylariales</taxon>
        <taxon>Microdochiaceae</taxon>
        <taxon>Microdochium</taxon>
    </lineage>
</organism>
<dbReference type="InterPro" id="IPR052337">
    <property type="entry name" value="SAT4-like"/>
</dbReference>
<accession>A0A9P8YAG9</accession>
<feature type="transmembrane region" description="Helical" evidence="7">
    <location>
        <begin position="224"/>
        <end position="247"/>
    </location>
</feature>
<dbReference type="OrthoDB" id="5401779at2759"/>
<comment type="subcellular location">
    <subcellularLocation>
        <location evidence="1">Membrane</location>
        <topology evidence="1">Multi-pass membrane protein</topology>
    </subcellularLocation>
</comment>
<feature type="transmembrane region" description="Helical" evidence="7">
    <location>
        <begin position="187"/>
        <end position="212"/>
    </location>
</feature>
<keyword evidence="4 7" id="KW-0472">Membrane</keyword>
<comment type="caution">
    <text evidence="9">The sequence shown here is derived from an EMBL/GenBank/DDBJ whole genome shotgun (WGS) entry which is preliminary data.</text>
</comment>
<sequence>MPYLYNGVELVLPPPEGYVIDLENPQRSKVVEHYVVCAVGATLAALAISQRFYTKIFLLKGLHLDDAQIATCRDHSSNARLHVVGLIIAGVDNIHGWELTMDQYATFQLGLYSSAPVYMLCSGFTKLSLLTFYLQLSPQTWWRNVVWASIALVSIYTIVCTLIMVFPCRPLQKAWDVFFPADEGECIALPPLYIITAVSNIVTDLICFLLPLKMVVGLNMKRQLKIGALIVFLIASMTIITSVVRLFYLFPMLTSNDVTWDTAAPSVWVFVEANLFIICGSMPTLSKFFAHFGFGLLGSASSGGDPASGQPQLHYNGSSGANSKSSGYRMFHKSKSNEYHRFTDDEDGSPPGTQLATLTSKKGGHLADDRSDKAIIQSKSFTIQYD</sequence>
<dbReference type="AlphaFoldDB" id="A0A9P8YAG9"/>
<evidence type="ECO:0000256" key="3">
    <source>
        <dbReference type="ARBA" id="ARBA00022989"/>
    </source>
</evidence>
<evidence type="ECO:0000256" key="5">
    <source>
        <dbReference type="ARBA" id="ARBA00038359"/>
    </source>
</evidence>
<dbReference type="PANTHER" id="PTHR33048">
    <property type="entry name" value="PTH11-LIKE INTEGRAL MEMBRANE PROTEIN (AFU_ORTHOLOGUE AFUA_5G11245)"/>
    <property type="match status" value="1"/>
</dbReference>
<proteinExistence type="inferred from homology"/>
<dbReference type="GO" id="GO:0016020">
    <property type="term" value="C:membrane"/>
    <property type="evidence" value="ECO:0007669"/>
    <property type="project" value="UniProtKB-SubCell"/>
</dbReference>
<evidence type="ECO:0000256" key="2">
    <source>
        <dbReference type="ARBA" id="ARBA00022692"/>
    </source>
</evidence>
<feature type="transmembrane region" description="Helical" evidence="7">
    <location>
        <begin position="146"/>
        <end position="167"/>
    </location>
</feature>
<keyword evidence="2 7" id="KW-0812">Transmembrane</keyword>
<feature type="transmembrane region" description="Helical" evidence="7">
    <location>
        <begin position="267"/>
        <end position="285"/>
    </location>
</feature>
<evidence type="ECO:0000256" key="1">
    <source>
        <dbReference type="ARBA" id="ARBA00004141"/>
    </source>
</evidence>
<evidence type="ECO:0000256" key="7">
    <source>
        <dbReference type="SAM" id="Phobius"/>
    </source>
</evidence>
<gene>
    <name evidence="9" type="ORF">B0I36DRAFT_402508</name>
</gene>
<evidence type="ECO:0000313" key="10">
    <source>
        <dbReference type="Proteomes" id="UP000756346"/>
    </source>
</evidence>
<dbReference type="PANTHER" id="PTHR33048:SF124">
    <property type="entry name" value="INTEGRAL MEMBRANE PROTEIN"/>
    <property type="match status" value="1"/>
</dbReference>
<protein>
    <recommendedName>
        <fullName evidence="8">Rhodopsin domain-containing protein</fullName>
    </recommendedName>
</protein>
<feature type="region of interest" description="Disordered" evidence="6">
    <location>
        <begin position="305"/>
        <end position="326"/>
    </location>
</feature>